<dbReference type="SUPFAM" id="SSF55874">
    <property type="entry name" value="ATPase domain of HSP90 chaperone/DNA topoisomerase II/histidine kinase"/>
    <property type="match status" value="1"/>
</dbReference>
<dbReference type="Proteomes" id="UP001225596">
    <property type="component" value="Unassembled WGS sequence"/>
</dbReference>
<evidence type="ECO:0000256" key="7">
    <source>
        <dbReference type="SAM" id="MobiDB-lite"/>
    </source>
</evidence>
<dbReference type="SMART" id="SM00387">
    <property type="entry name" value="HATPase_c"/>
    <property type="match status" value="1"/>
</dbReference>
<evidence type="ECO:0000256" key="4">
    <source>
        <dbReference type="ARBA" id="ARBA00022679"/>
    </source>
</evidence>
<evidence type="ECO:0000256" key="5">
    <source>
        <dbReference type="ARBA" id="ARBA00022777"/>
    </source>
</evidence>
<dbReference type="InterPro" id="IPR004358">
    <property type="entry name" value="Sig_transdc_His_kin-like_C"/>
</dbReference>
<dbReference type="SMART" id="SM00388">
    <property type="entry name" value="HisKA"/>
    <property type="match status" value="1"/>
</dbReference>
<keyword evidence="10" id="KW-1185">Reference proteome</keyword>
<dbReference type="InterPro" id="IPR036890">
    <property type="entry name" value="HATPase_C_sf"/>
</dbReference>
<feature type="region of interest" description="Disordered" evidence="7">
    <location>
        <begin position="52"/>
        <end position="82"/>
    </location>
</feature>
<protein>
    <recommendedName>
        <fullName evidence="2">histidine kinase</fullName>
        <ecNumber evidence="2">2.7.13.3</ecNumber>
    </recommendedName>
</protein>
<dbReference type="Pfam" id="PF02518">
    <property type="entry name" value="HATPase_c"/>
    <property type="match status" value="1"/>
</dbReference>
<gene>
    <name evidence="9" type="ORF">Q8A64_02985</name>
</gene>
<dbReference type="InterPro" id="IPR036097">
    <property type="entry name" value="HisK_dim/P_sf"/>
</dbReference>
<dbReference type="InterPro" id="IPR003661">
    <property type="entry name" value="HisK_dim/P_dom"/>
</dbReference>
<dbReference type="GO" id="GO:0016301">
    <property type="term" value="F:kinase activity"/>
    <property type="evidence" value="ECO:0007669"/>
    <property type="project" value="UniProtKB-KW"/>
</dbReference>
<evidence type="ECO:0000313" key="10">
    <source>
        <dbReference type="Proteomes" id="UP001225596"/>
    </source>
</evidence>
<dbReference type="CDD" id="cd00082">
    <property type="entry name" value="HisKA"/>
    <property type="match status" value="1"/>
</dbReference>
<dbReference type="InterPro" id="IPR003594">
    <property type="entry name" value="HATPase_dom"/>
</dbReference>
<dbReference type="Gene3D" id="3.30.565.10">
    <property type="entry name" value="Histidine kinase-like ATPase, C-terminal domain"/>
    <property type="match status" value="1"/>
</dbReference>
<dbReference type="PANTHER" id="PTHR43711:SF1">
    <property type="entry name" value="HISTIDINE KINASE 1"/>
    <property type="match status" value="1"/>
</dbReference>
<dbReference type="InterPro" id="IPR025751">
    <property type="entry name" value="RsbRD_N_dom"/>
</dbReference>
<evidence type="ECO:0000259" key="8">
    <source>
        <dbReference type="PROSITE" id="PS50109"/>
    </source>
</evidence>
<accession>A0ABU1BMU2</accession>
<sequence length="372" mass="40861">MKLSSFITKHIETILTEWDAFARTLGPAATDMTDLALRDHAKQILQAAAEDIESAQNADQQSKKSKGWEHDERDSAASEHGRIRQEDGFTMIQMVAEYRALRATVLRLWLPHVKHVTDETTTDMLRFNEAIDQAVAESTARYTEQAARTRDTFLAILGHDLRTPLTAMAMAGEYLTVPNVGTPKTSEVGEQVKRSAASMSSMVNDLLEYARTQLGSGIPIACDETDVQNVCQSAIDEVELAHPDCQFELDTTGNLSGSFDSARLRQALINLLSNAVQYRSKEHPVRILASEEKNAIIIQVQNQGPVIPPDSLEAIFNPLVQLAEEGRPPTSLGLGLFIAREITQAHDGTITAESNEGSGTIFTIRLPKAPVQ</sequence>
<dbReference type="SUPFAM" id="SSF47384">
    <property type="entry name" value="Homodimeric domain of signal transducing histidine kinase"/>
    <property type="match status" value="1"/>
</dbReference>
<evidence type="ECO:0000256" key="6">
    <source>
        <dbReference type="ARBA" id="ARBA00023012"/>
    </source>
</evidence>
<evidence type="ECO:0000256" key="3">
    <source>
        <dbReference type="ARBA" id="ARBA00022553"/>
    </source>
</evidence>
<dbReference type="Pfam" id="PF00512">
    <property type="entry name" value="HisKA"/>
    <property type="match status" value="1"/>
</dbReference>
<keyword evidence="4" id="KW-0808">Transferase</keyword>
<keyword evidence="5 9" id="KW-0418">Kinase</keyword>
<evidence type="ECO:0000256" key="2">
    <source>
        <dbReference type="ARBA" id="ARBA00012438"/>
    </source>
</evidence>
<dbReference type="Gene3D" id="1.10.287.130">
    <property type="match status" value="1"/>
</dbReference>
<dbReference type="PANTHER" id="PTHR43711">
    <property type="entry name" value="TWO-COMPONENT HISTIDINE KINASE"/>
    <property type="match status" value="1"/>
</dbReference>
<feature type="compositionally biased region" description="Basic and acidic residues" evidence="7">
    <location>
        <begin position="66"/>
        <end position="82"/>
    </location>
</feature>
<dbReference type="InterPro" id="IPR050736">
    <property type="entry name" value="Sensor_HK_Regulatory"/>
</dbReference>
<proteinExistence type="predicted"/>
<name>A0ABU1BMU2_9BURK</name>
<dbReference type="PRINTS" id="PR00344">
    <property type="entry name" value="BCTRLSENSOR"/>
</dbReference>
<comment type="catalytic activity">
    <reaction evidence="1">
        <text>ATP + protein L-histidine = ADP + protein N-phospho-L-histidine.</text>
        <dbReference type="EC" id="2.7.13.3"/>
    </reaction>
</comment>
<dbReference type="InterPro" id="IPR005467">
    <property type="entry name" value="His_kinase_dom"/>
</dbReference>
<comment type="caution">
    <text evidence="9">The sequence shown here is derived from an EMBL/GenBank/DDBJ whole genome shotgun (WGS) entry which is preliminary data.</text>
</comment>
<dbReference type="PROSITE" id="PS50109">
    <property type="entry name" value="HIS_KIN"/>
    <property type="match status" value="1"/>
</dbReference>
<keyword evidence="3" id="KW-0597">Phosphoprotein</keyword>
<evidence type="ECO:0000256" key="1">
    <source>
        <dbReference type="ARBA" id="ARBA00000085"/>
    </source>
</evidence>
<dbReference type="Pfam" id="PF14361">
    <property type="entry name" value="RsbRD_N"/>
    <property type="match status" value="1"/>
</dbReference>
<reference evidence="9 10" key="1">
    <citation type="submission" date="2023-08" db="EMBL/GenBank/DDBJ databases">
        <title>Oxalobacteraceae gen .nov., isolated from river sludge outside the plant.</title>
        <authorList>
            <person name="Zhao S.Y."/>
        </authorList>
    </citation>
    <scope>NUCLEOTIDE SEQUENCE [LARGE SCALE GENOMIC DNA]</scope>
    <source>
        <strain evidence="9 10">R-40</strain>
    </source>
</reference>
<dbReference type="EMBL" id="JAUYVH010000001">
    <property type="protein sequence ID" value="MDQ9169371.1"/>
    <property type="molecule type" value="Genomic_DNA"/>
</dbReference>
<dbReference type="EC" id="2.7.13.3" evidence="2"/>
<evidence type="ECO:0000313" key="9">
    <source>
        <dbReference type="EMBL" id="MDQ9169371.1"/>
    </source>
</evidence>
<organism evidence="9 10">
    <name type="scientific">Keguizhuia sedimenti</name>
    <dbReference type="NCBI Taxonomy" id="3064264"/>
    <lineage>
        <taxon>Bacteria</taxon>
        <taxon>Pseudomonadati</taxon>
        <taxon>Pseudomonadota</taxon>
        <taxon>Betaproteobacteria</taxon>
        <taxon>Burkholderiales</taxon>
        <taxon>Oxalobacteraceae</taxon>
        <taxon>Keguizhuia</taxon>
    </lineage>
</organism>
<feature type="domain" description="Histidine kinase" evidence="8">
    <location>
        <begin position="156"/>
        <end position="370"/>
    </location>
</feature>
<keyword evidence="6" id="KW-0902">Two-component regulatory system</keyword>
<dbReference type="RefSeq" id="WP_338435255.1">
    <property type="nucleotide sequence ID" value="NZ_JAUYVH010000001.1"/>
</dbReference>